<feature type="region of interest" description="Disordered" evidence="6">
    <location>
        <begin position="397"/>
        <end position="416"/>
    </location>
</feature>
<proteinExistence type="predicted"/>
<reference evidence="8" key="1">
    <citation type="submission" date="2024-02" db="EMBL/GenBank/DDBJ databases">
        <authorList>
            <consortium name="ELIXIR-Norway"/>
            <consortium name="Elixir Norway"/>
        </authorList>
    </citation>
    <scope>NUCLEOTIDE SEQUENCE</scope>
</reference>
<dbReference type="PROSITE" id="PS50011">
    <property type="entry name" value="PROTEIN_KINASE_DOM"/>
    <property type="match status" value="1"/>
</dbReference>
<dbReference type="EMBL" id="OZ019901">
    <property type="protein sequence ID" value="CAK9236672.1"/>
    <property type="molecule type" value="Genomic_DNA"/>
</dbReference>
<dbReference type="PANTHER" id="PTHR46562:SF1">
    <property type="entry name" value="SERINE_THREONINE-PROTEIN KINASE ULK4"/>
    <property type="match status" value="1"/>
</dbReference>
<dbReference type="InterPro" id="IPR008271">
    <property type="entry name" value="Ser/Thr_kinase_AS"/>
</dbReference>
<dbReference type="InterPro" id="IPR056980">
    <property type="entry name" value="ARM_RUK"/>
</dbReference>
<dbReference type="InterPro" id="IPR011009">
    <property type="entry name" value="Kinase-like_dom_sf"/>
</dbReference>
<evidence type="ECO:0000313" key="8">
    <source>
        <dbReference type="EMBL" id="CAK9236672.1"/>
    </source>
</evidence>
<evidence type="ECO:0000259" key="7">
    <source>
        <dbReference type="PROSITE" id="PS50011"/>
    </source>
</evidence>
<keyword evidence="2 5" id="KW-0547">Nucleotide-binding</keyword>
<dbReference type="Gene3D" id="1.10.510.10">
    <property type="entry name" value="Transferase(Phosphotransferase) domain 1"/>
    <property type="match status" value="1"/>
</dbReference>
<dbReference type="InterPro" id="IPR016024">
    <property type="entry name" value="ARM-type_fold"/>
</dbReference>
<evidence type="ECO:0000256" key="1">
    <source>
        <dbReference type="ARBA" id="ARBA00022679"/>
    </source>
</evidence>
<feature type="compositionally biased region" description="Basic and acidic residues" evidence="6">
    <location>
        <begin position="295"/>
        <end position="314"/>
    </location>
</feature>
<feature type="region of interest" description="Disordered" evidence="6">
    <location>
        <begin position="431"/>
        <end position="475"/>
    </location>
</feature>
<feature type="binding site" evidence="5">
    <location>
        <position position="33"/>
    </location>
    <ligand>
        <name>ATP</name>
        <dbReference type="ChEBI" id="CHEBI:30616"/>
    </ligand>
</feature>
<gene>
    <name evidence="8" type="ORF">CSSPTR1EN2_LOCUS23072</name>
</gene>
<dbReference type="InterPro" id="IPR011989">
    <property type="entry name" value="ARM-like"/>
</dbReference>
<dbReference type="InterPro" id="IPR017441">
    <property type="entry name" value="Protein_kinase_ATP_BS"/>
</dbReference>
<feature type="region of interest" description="Disordered" evidence="6">
    <location>
        <begin position="519"/>
        <end position="554"/>
    </location>
</feature>
<name>A0ABP0V6V6_9BRYO</name>
<organism evidence="8 9">
    <name type="scientific">Sphagnum troendelagicum</name>
    <dbReference type="NCBI Taxonomy" id="128251"/>
    <lineage>
        <taxon>Eukaryota</taxon>
        <taxon>Viridiplantae</taxon>
        <taxon>Streptophyta</taxon>
        <taxon>Embryophyta</taxon>
        <taxon>Bryophyta</taxon>
        <taxon>Sphagnophytina</taxon>
        <taxon>Sphagnopsida</taxon>
        <taxon>Sphagnales</taxon>
        <taxon>Sphagnaceae</taxon>
        <taxon>Sphagnum</taxon>
    </lineage>
</organism>
<feature type="compositionally biased region" description="Acidic residues" evidence="6">
    <location>
        <begin position="432"/>
        <end position="444"/>
    </location>
</feature>
<dbReference type="Pfam" id="PF23606">
    <property type="entry name" value="HEAT_ULK4"/>
    <property type="match status" value="1"/>
</dbReference>
<dbReference type="Gene3D" id="1.25.10.10">
    <property type="entry name" value="Leucine-rich Repeat Variant"/>
    <property type="match status" value="2"/>
</dbReference>
<evidence type="ECO:0000256" key="6">
    <source>
        <dbReference type="SAM" id="MobiDB-lite"/>
    </source>
</evidence>
<dbReference type="InterPro" id="IPR044591">
    <property type="entry name" value="RUK"/>
</dbReference>
<dbReference type="Pfam" id="PF24970">
    <property type="entry name" value="ARM_RUK"/>
    <property type="match status" value="1"/>
</dbReference>
<evidence type="ECO:0000256" key="4">
    <source>
        <dbReference type="ARBA" id="ARBA00022840"/>
    </source>
</evidence>
<sequence length="1429" mass="157173">MNQYHIYEAIGRGKHSTVYKGRKKKSIEYYAIKSVEKSQKTKVLQEVRTLHSLDHSNVLKFYAWYETSAHLWLVLEYCVGGDLLTLLRQDTRLPEESIHDFARDLVQALQFLHSKGVIYCDLKPSNVLLDENGRLKLCDFGLARRLSDISKSPVQQLPQAKRGTPCYMAPELFQEGSVHSFGSDLWALGCVMYECYTGRPPFVSSSFTQLVDSIISDPMPSLWGKPSQEFEDLVNRLLVKDPTERLQWAELRDHPFWRTKCKALPLPPQPALVNFLNQTHKASSVENEPLSERTMPVEKKKTPPERAVVRERGWSRGASTVDVKRAESNRQAGSELNTKDTSVQEKNGLSHTAQGRKVGNGLVGVVGLAKEKANGEIPGVNLLRLSKIVKSNLLKEAESETYRQQANSKDATDDTDVTIENHDLELNFAEGAESDSNDEEDEGVDASSPTVVSEENVPPRTVSKPGFTPADKVKIGEGDNANEQALPHCTQTESNGEDESPPKVLPDIESTQMDAPRQVAATPPGVGIPRKGLQRAVPASGDPKKAGSTAPPTSTKLSVVLSQSLWHPTDLAVRPIMLNRRIEKVPESSFDARALPVDPLPVVEFVKLQPEQLEKFLNRIIASIQGNTAMNEKLNTLKYLESLCTNIEASNILINGPLMPLLVKMLRTLKPPGLRVQLASVMGLLIRHATLIEEDLAGSGIVAVLTETLRDKQDKVRRCAMATLGELLFYIATQNEVSPRSGAGHEIPVKDGRSLTWQIPNTTVALVASVLRKGEDDVTQHYALKTIENIASQGGEWATRFTSPEVLNNLCYTFRASAKPENLRATAGSCLVRLVRFSPSTIPVVLEKLTFKELVAGLARGTAREQQVNINLMNMALVGSSVITNMSKYLLALSEERSLVPSVVAMLEQGPEILRGKALVCAALLCKINRRWLPSLCNAKLLASVERLMKEKDPYVQQCMEALVQTIVGVIPGILESIATDIVNLTSAKRANTTGLGAAPLIGRGSARSSIPLFPVVLQLMNSPTFRTRVIDRPVLAHLASFLKRLETSSFQGQDEFQSTLLQIVEVLSQQPGIMLAYPDIFIEQVLPSLAVLYKKNTDGDMRFLCLKVFFDLLVVFLDDISSANSLDSSEEKLEAIVKQHLLPMYPVLVEDEDPIPMYAQKLLVMLLDLKCIKVADILQLKLVSQFFDVLLGDLLSINLHNVQLCLFLASSPEVDTAVLSELKVVGRVGALLDFVYAKGMQDFLDPVLSVCRFFLVRNAGNSQEFSCGAEAATAANGVDQLRSAIQDIGDMAKHAGIFLELSGSREPPIAEAAAECLVLTVKASPSSATGPILSNMGRIVSVLETSAQCHTPSLLTQLQCRILYVLMVCCKEQRIGDATQRLRPALTIVKSDFISLENIVIRLRKSSSPQVAEAAVNAVFELQRLPRS</sequence>
<dbReference type="PROSITE" id="PS00107">
    <property type="entry name" value="PROTEIN_KINASE_ATP"/>
    <property type="match status" value="1"/>
</dbReference>
<evidence type="ECO:0000256" key="5">
    <source>
        <dbReference type="PROSITE-ProRule" id="PRU10141"/>
    </source>
</evidence>
<dbReference type="PANTHER" id="PTHR46562">
    <property type="entry name" value="SERINE/THREONINE-KINASE ULK4-LIKE PROTEIN-RELATED"/>
    <property type="match status" value="1"/>
</dbReference>
<evidence type="ECO:0000256" key="3">
    <source>
        <dbReference type="ARBA" id="ARBA00022777"/>
    </source>
</evidence>
<dbReference type="Pfam" id="PF00069">
    <property type="entry name" value="Pkinase"/>
    <property type="match status" value="1"/>
</dbReference>
<dbReference type="InterPro" id="IPR056981">
    <property type="entry name" value="HEAT_ULK4_RUNKEL"/>
</dbReference>
<protein>
    <recommendedName>
        <fullName evidence="7">Protein kinase domain-containing protein</fullName>
    </recommendedName>
</protein>
<feature type="domain" description="Protein kinase" evidence="7">
    <location>
        <begin position="4"/>
        <end position="257"/>
    </location>
</feature>
<dbReference type="Proteomes" id="UP001497512">
    <property type="component" value="Chromosome 9"/>
</dbReference>
<evidence type="ECO:0000313" key="9">
    <source>
        <dbReference type="Proteomes" id="UP001497512"/>
    </source>
</evidence>
<dbReference type="InterPro" id="IPR000719">
    <property type="entry name" value="Prot_kinase_dom"/>
</dbReference>
<dbReference type="SUPFAM" id="SSF56112">
    <property type="entry name" value="Protein kinase-like (PK-like)"/>
    <property type="match status" value="1"/>
</dbReference>
<keyword evidence="1" id="KW-0808">Transferase</keyword>
<dbReference type="CDD" id="cd14010">
    <property type="entry name" value="STKc_ULK4"/>
    <property type="match status" value="1"/>
</dbReference>
<dbReference type="PROSITE" id="PS00108">
    <property type="entry name" value="PROTEIN_KINASE_ST"/>
    <property type="match status" value="1"/>
</dbReference>
<keyword evidence="3" id="KW-0418">Kinase</keyword>
<evidence type="ECO:0000256" key="2">
    <source>
        <dbReference type="ARBA" id="ARBA00022741"/>
    </source>
</evidence>
<accession>A0ABP0V6V6</accession>
<dbReference type="SMART" id="SM00220">
    <property type="entry name" value="S_TKc"/>
    <property type="match status" value="1"/>
</dbReference>
<feature type="compositionally biased region" description="Polar residues" evidence="6">
    <location>
        <begin position="329"/>
        <end position="353"/>
    </location>
</feature>
<dbReference type="SUPFAM" id="SSF48371">
    <property type="entry name" value="ARM repeat"/>
    <property type="match status" value="1"/>
</dbReference>
<feature type="region of interest" description="Disordered" evidence="6">
    <location>
        <begin position="283"/>
        <end position="355"/>
    </location>
</feature>
<keyword evidence="4 5" id="KW-0067">ATP-binding</keyword>
<keyword evidence="9" id="KW-1185">Reference proteome</keyword>